<comment type="caution">
    <text evidence="1">The sequence shown here is derived from an EMBL/GenBank/DDBJ whole genome shotgun (WGS) entry which is preliminary data.</text>
</comment>
<keyword evidence="2" id="KW-1185">Reference proteome</keyword>
<evidence type="ECO:0000313" key="1">
    <source>
        <dbReference type="EMBL" id="KAI3775085.1"/>
    </source>
</evidence>
<name>A0ACB9FWB1_9ASTR</name>
<organism evidence="1 2">
    <name type="scientific">Smallanthus sonchifolius</name>
    <dbReference type="NCBI Taxonomy" id="185202"/>
    <lineage>
        <taxon>Eukaryota</taxon>
        <taxon>Viridiplantae</taxon>
        <taxon>Streptophyta</taxon>
        <taxon>Embryophyta</taxon>
        <taxon>Tracheophyta</taxon>
        <taxon>Spermatophyta</taxon>
        <taxon>Magnoliopsida</taxon>
        <taxon>eudicotyledons</taxon>
        <taxon>Gunneridae</taxon>
        <taxon>Pentapetalae</taxon>
        <taxon>asterids</taxon>
        <taxon>campanulids</taxon>
        <taxon>Asterales</taxon>
        <taxon>Asteraceae</taxon>
        <taxon>Asteroideae</taxon>
        <taxon>Heliantheae alliance</taxon>
        <taxon>Millerieae</taxon>
        <taxon>Smallanthus</taxon>
    </lineage>
</organism>
<evidence type="ECO:0000313" key="2">
    <source>
        <dbReference type="Proteomes" id="UP001056120"/>
    </source>
</evidence>
<proteinExistence type="predicted"/>
<reference evidence="1 2" key="2">
    <citation type="journal article" date="2022" name="Mol. Ecol. Resour.">
        <title>The genomes of chicory, endive, great burdock and yacon provide insights into Asteraceae paleo-polyploidization history and plant inulin production.</title>
        <authorList>
            <person name="Fan W."/>
            <person name="Wang S."/>
            <person name="Wang H."/>
            <person name="Wang A."/>
            <person name="Jiang F."/>
            <person name="Liu H."/>
            <person name="Zhao H."/>
            <person name="Xu D."/>
            <person name="Zhang Y."/>
        </authorList>
    </citation>
    <scope>NUCLEOTIDE SEQUENCE [LARGE SCALE GENOMIC DNA]</scope>
    <source>
        <strain evidence="2">cv. Yunnan</strain>
        <tissue evidence="1">Leaves</tissue>
    </source>
</reference>
<protein>
    <submittedName>
        <fullName evidence="1">Uncharacterized protein</fullName>
    </submittedName>
</protein>
<gene>
    <name evidence="1" type="ORF">L1987_49653</name>
</gene>
<dbReference type="EMBL" id="CM042033">
    <property type="protein sequence ID" value="KAI3775085.1"/>
    <property type="molecule type" value="Genomic_DNA"/>
</dbReference>
<sequence length="170" mass="18981">MASSLTLISSFFLAVISTASAAEILVGGDVGRRQRNRTLHRFRYKNDSVAVVEKWEFYHCDTNKAYSFHKDGDTLITLYSTGDKYFISGDPDRCKQGVNMKVDVILPAWFFRPPGSPHSPTSPSPSRPQTDVTLIFINPKISYLKLSRNPHQLPLLSSPVPLCCCKSSVN</sequence>
<reference evidence="2" key="1">
    <citation type="journal article" date="2022" name="Mol. Ecol. Resour.">
        <title>The genomes of chicory, endive, great burdock and yacon provide insights into Asteraceae palaeo-polyploidization history and plant inulin production.</title>
        <authorList>
            <person name="Fan W."/>
            <person name="Wang S."/>
            <person name="Wang H."/>
            <person name="Wang A."/>
            <person name="Jiang F."/>
            <person name="Liu H."/>
            <person name="Zhao H."/>
            <person name="Xu D."/>
            <person name="Zhang Y."/>
        </authorList>
    </citation>
    <scope>NUCLEOTIDE SEQUENCE [LARGE SCALE GENOMIC DNA]</scope>
    <source>
        <strain evidence="2">cv. Yunnan</strain>
    </source>
</reference>
<accession>A0ACB9FWB1</accession>
<dbReference type="Proteomes" id="UP001056120">
    <property type="component" value="Linkage Group LG16"/>
</dbReference>